<evidence type="ECO:0008006" key="3">
    <source>
        <dbReference type="Google" id="ProtNLM"/>
    </source>
</evidence>
<dbReference type="Pfam" id="PF12977">
    <property type="entry name" value="DUF3861"/>
    <property type="match status" value="1"/>
</dbReference>
<dbReference type="AlphaFoldDB" id="A0A1C4GVB5"/>
<dbReference type="RefSeq" id="WP_092719238.1">
    <property type="nucleotide sequence ID" value="NZ_FMBK01000005.1"/>
</dbReference>
<dbReference type="OrthoDB" id="119700at2"/>
<gene>
    <name evidence="1" type="ORF">GA0116959_105184</name>
</gene>
<dbReference type="InterPro" id="IPR024476">
    <property type="entry name" value="DUF3861"/>
</dbReference>
<dbReference type="Gene3D" id="3.10.20.850">
    <property type="entry name" value="Protein of unknown function DUF3861"/>
    <property type="match status" value="1"/>
</dbReference>
<dbReference type="EMBL" id="FMBK01000005">
    <property type="protein sequence ID" value="SCC71763.1"/>
    <property type="molecule type" value="Genomic_DNA"/>
</dbReference>
<evidence type="ECO:0000313" key="1">
    <source>
        <dbReference type="EMBL" id="SCC71763.1"/>
    </source>
</evidence>
<reference evidence="1 2" key="1">
    <citation type="submission" date="2016-08" db="EMBL/GenBank/DDBJ databases">
        <authorList>
            <person name="Seilhamer J.J."/>
        </authorList>
    </citation>
    <scope>NUCLEOTIDE SEQUENCE [LARGE SCALE GENOMIC DNA]</scope>
    <source>
        <strain evidence="1 2">ANC 4874</strain>
    </source>
</reference>
<organism evidence="1 2">
    <name type="scientific">Acinetobacter albensis</name>
    <dbReference type="NCBI Taxonomy" id="1673609"/>
    <lineage>
        <taxon>Bacteria</taxon>
        <taxon>Pseudomonadati</taxon>
        <taxon>Pseudomonadota</taxon>
        <taxon>Gammaproteobacteria</taxon>
        <taxon>Moraxellales</taxon>
        <taxon>Moraxellaceae</taxon>
        <taxon>Acinetobacter</taxon>
    </lineage>
</organism>
<dbReference type="Proteomes" id="UP000243661">
    <property type="component" value="Unassembled WGS sequence"/>
</dbReference>
<name>A0A1C4GVB5_9GAMM</name>
<proteinExistence type="predicted"/>
<dbReference type="InterPro" id="IPR038194">
    <property type="entry name" value="DUF3861_sf"/>
</dbReference>
<protein>
    <recommendedName>
        <fullName evidence="3">DUF3861 domain-containing protein</fullName>
    </recommendedName>
</protein>
<sequence>MKQHEYQITVKHIADAKGNPSTYDEDLIFTAYNHDDIFKILEYLKQKELTDENSMKSFAVGLKLMSEILLENKEIPLFKEFLPHFIEFIKSLKKL</sequence>
<evidence type="ECO:0000313" key="2">
    <source>
        <dbReference type="Proteomes" id="UP000243661"/>
    </source>
</evidence>
<accession>A0A1C4GVB5</accession>